<dbReference type="InterPro" id="IPR011989">
    <property type="entry name" value="ARM-like"/>
</dbReference>
<sequence>MAAARAASATTAAPRATRRVLAARSAAARPIARRAARTRAIATDAPATAADEADDDDDDDDDDEIAHWLRCPTSLYDPEFVGAERELDAKLASCAAAIKTWASDIERGVATTVTRDATDAAEWMRQALTRQIDDGAKNLSATQSKILASDPETIQNLLLMADLRSVHATYALQALCYRNGAICGKAATHGAIDAARKHFDDDDCPEVVKCACAFLIGAIAAFNEDTHRLIAKGRLVPSIVNRLRRSCDGVECVLNARDFREKDFCDHATALLRNLSHNSAQHMLLKSAGSVEVLLNLVSQRRGAVRINSACAIANLVGREESDDRLTKDATIIEETVDVLGAFYTLVPIRPRSRGER</sequence>
<feature type="compositionally biased region" description="Low complexity" evidence="1">
    <location>
        <begin position="38"/>
        <end position="50"/>
    </location>
</feature>
<dbReference type="Proteomes" id="UP000001876">
    <property type="component" value="Unassembled WGS sequence"/>
</dbReference>
<proteinExistence type="predicted"/>
<dbReference type="InterPro" id="IPR016024">
    <property type="entry name" value="ARM-type_fold"/>
</dbReference>
<accession>C1N562</accession>
<evidence type="ECO:0000313" key="2">
    <source>
        <dbReference type="EMBL" id="EEH52855.1"/>
    </source>
</evidence>
<dbReference type="EMBL" id="GG663747">
    <property type="protein sequence ID" value="EEH52855.1"/>
    <property type="molecule type" value="Genomic_DNA"/>
</dbReference>
<keyword evidence="3" id="KW-1185">Reference proteome</keyword>
<feature type="region of interest" description="Disordered" evidence="1">
    <location>
        <begin position="33"/>
        <end position="64"/>
    </location>
</feature>
<evidence type="ECO:0000313" key="3">
    <source>
        <dbReference type="Proteomes" id="UP000001876"/>
    </source>
</evidence>
<dbReference type="KEGG" id="mpp:MICPUCDRAFT_52812"/>
<evidence type="ECO:0000256" key="1">
    <source>
        <dbReference type="SAM" id="MobiDB-lite"/>
    </source>
</evidence>
<dbReference type="Gene3D" id="1.25.10.10">
    <property type="entry name" value="Leucine-rich Repeat Variant"/>
    <property type="match status" value="1"/>
</dbReference>
<name>C1N562_MICPC</name>
<dbReference type="GeneID" id="9688552"/>
<protein>
    <submittedName>
        <fullName evidence="2">Predicted protein</fullName>
    </submittedName>
</protein>
<reference evidence="2 3" key="1">
    <citation type="journal article" date="2009" name="Science">
        <title>Green evolution and dynamic adaptations revealed by genomes of the marine picoeukaryotes Micromonas.</title>
        <authorList>
            <person name="Worden A.Z."/>
            <person name="Lee J.H."/>
            <person name="Mock T."/>
            <person name="Rouze P."/>
            <person name="Simmons M.P."/>
            <person name="Aerts A.L."/>
            <person name="Allen A.E."/>
            <person name="Cuvelier M.L."/>
            <person name="Derelle E."/>
            <person name="Everett M.V."/>
            <person name="Foulon E."/>
            <person name="Grimwood J."/>
            <person name="Gundlach H."/>
            <person name="Henrissat B."/>
            <person name="Napoli C."/>
            <person name="McDonald S.M."/>
            <person name="Parker M.S."/>
            <person name="Rombauts S."/>
            <person name="Salamov A."/>
            <person name="Von Dassow P."/>
            <person name="Badger J.H."/>
            <person name="Coutinho P.M."/>
            <person name="Demir E."/>
            <person name="Dubchak I."/>
            <person name="Gentemann C."/>
            <person name="Eikrem W."/>
            <person name="Gready J.E."/>
            <person name="John U."/>
            <person name="Lanier W."/>
            <person name="Lindquist E.A."/>
            <person name="Lucas S."/>
            <person name="Mayer K.F."/>
            <person name="Moreau H."/>
            <person name="Not F."/>
            <person name="Otillar R."/>
            <person name="Panaud O."/>
            <person name="Pangilinan J."/>
            <person name="Paulsen I."/>
            <person name="Piegu B."/>
            <person name="Poliakov A."/>
            <person name="Robbens S."/>
            <person name="Schmutz J."/>
            <person name="Toulza E."/>
            <person name="Wyss T."/>
            <person name="Zelensky A."/>
            <person name="Zhou K."/>
            <person name="Armbrust E.V."/>
            <person name="Bhattacharya D."/>
            <person name="Goodenough U.W."/>
            <person name="Van de Peer Y."/>
            <person name="Grigoriev I.V."/>
        </authorList>
    </citation>
    <scope>NUCLEOTIDE SEQUENCE [LARGE SCALE GENOMIC DNA]</scope>
    <source>
        <strain evidence="2 3">CCMP1545</strain>
    </source>
</reference>
<gene>
    <name evidence="2" type="ORF">MICPUCDRAFT_52812</name>
</gene>
<dbReference type="SUPFAM" id="SSF48371">
    <property type="entry name" value="ARM repeat"/>
    <property type="match status" value="1"/>
</dbReference>
<organism evidence="3">
    <name type="scientific">Micromonas pusilla (strain CCMP1545)</name>
    <name type="common">Picoplanktonic green alga</name>
    <dbReference type="NCBI Taxonomy" id="564608"/>
    <lineage>
        <taxon>Eukaryota</taxon>
        <taxon>Viridiplantae</taxon>
        <taxon>Chlorophyta</taxon>
        <taxon>Mamiellophyceae</taxon>
        <taxon>Mamiellales</taxon>
        <taxon>Mamiellaceae</taxon>
        <taxon>Micromonas</taxon>
    </lineage>
</organism>
<dbReference type="AlphaFoldDB" id="C1N562"/>
<dbReference type="RefSeq" id="XP_003062916.1">
    <property type="nucleotide sequence ID" value="XM_003062870.1"/>
</dbReference>
<feature type="compositionally biased region" description="Acidic residues" evidence="1">
    <location>
        <begin position="51"/>
        <end position="64"/>
    </location>
</feature>